<comment type="caution">
    <text evidence="1">The sequence shown here is derived from an EMBL/GenBank/DDBJ whole genome shotgun (WGS) entry which is preliminary data.</text>
</comment>
<sequence length="139" mass="15914">MNFSKIAERRTHKTLQSASVGQEIYYFPPKEDEVIRDESGDIVGRKVKPIPLHAHPIQLNPGQRQLDRAGMKEGINAIFYISIQEYHAKISKDPVDIVRHRINLIFQGKNLNYSIENAKYYGTTKNGFRYVVIGGINQT</sequence>
<accession>A0A4R9GX61</accession>
<dbReference type="Proteomes" id="UP000298097">
    <property type="component" value="Unassembled WGS sequence"/>
</dbReference>
<evidence type="ECO:0000313" key="1">
    <source>
        <dbReference type="EMBL" id="TGK36287.1"/>
    </source>
</evidence>
<reference evidence="1" key="1">
    <citation type="journal article" date="2019" name="PLoS Negl. Trop. Dis.">
        <title>Revisiting the worldwide diversity of Leptospira species in the environment.</title>
        <authorList>
            <person name="Vincent A.T."/>
            <person name="Schiettekatte O."/>
            <person name="Bourhy P."/>
            <person name="Veyrier F.J."/>
            <person name="Picardeau M."/>
        </authorList>
    </citation>
    <scope>NUCLEOTIDE SEQUENCE [LARGE SCALE GENOMIC DNA]</scope>
    <source>
        <strain evidence="1">201800301</strain>
    </source>
</reference>
<gene>
    <name evidence="1" type="ORF">EHO65_18475</name>
</gene>
<dbReference type="RefSeq" id="WP_135776024.1">
    <property type="nucleotide sequence ID" value="NZ_RQEY01000024.1"/>
</dbReference>
<proteinExistence type="predicted"/>
<dbReference type="EMBL" id="RQEY01000024">
    <property type="protein sequence ID" value="TGK36287.1"/>
    <property type="molecule type" value="Genomic_DNA"/>
</dbReference>
<dbReference type="AlphaFoldDB" id="A0A4R9GX61"/>
<organism evidence="1 2">
    <name type="scientific">Leptospira andrefontaineae</name>
    <dbReference type="NCBI Taxonomy" id="2484976"/>
    <lineage>
        <taxon>Bacteria</taxon>
        <taxon>Pseudomonadati</taxon>
        <taxon>Spirochaetota</taxon>
        <taxon>Spirochaetia</taxon>
        <taxon>Leptospirales</taxon>
        <taxon>Leptospiraceae</taxon>
        <taxon>Leptospira</taxon>
    </lineage>
</organism>
<evidence type="ECO:0000313" key="2">
    <source>
        <dbReference type="Proteomes" id="UP000298097"/>
    </source>
</evidence>
<keyword evidence="2" id="KW-1185">Reference proteome</keyword>
<protein>
    <submittedName>
        <fullName evidence="1">Uncharacterized protein</fullName>
    </submittedName>
</protein>
<name>A0A4R9GX61_9LEPT</name>
<dbReference type="OrthoDB" id="9963978at2"/>